<keyword evidence="2 3" id="KW-0040">ANK repeat</keyword>
<proteinExistence type="predicted"/>
<dbReference type="PANTHER" id="PTHR24198:SF165">
    <property type="entry name" value="ANKYRIN REPEAT-CONTAINING PROTEIN-RELATED"/>
    <property type="match status" value="1"/>
</dbReference>
<evidence type="ECO:0000256" key="1">
    <source>
        <dbReference type="ARBA" id="ARBA00022737"/>
    </source>
</evidence>
<dbReference type="Pfam" id="PF13637">
    <property type="entry name" value="Ank_4"/>
    <property type="match status" value="1"/>
</dbReference>
<evidence type="ECO:0000256" key="3">
    <source>
        <dbReference type="PROSITE-ProRule" id="PRU00023"/>
    </source>
</evidence>
<protein>
    <submittedName>
        <fullName evidence="5">Unnamed protein product</fullName>
    </submittedName>
</protein>
<feature type="region of interest" description="Disordered" evidence="4">
    <location>
        <begin position="1"/>
        <end position="83"/>
    </location>
</feature>
<feature type="repeat" description="ANK" evidence="3">
    <location>
        <begin position="732"/>
        <end position="764"/>
    </location>
</feature>
<dbReference type="Gene3D" id="1.25.40.20">
    <property type="entry name" value="Ankyrin repeat-containing domain"/>
    <property type="match status" value="5"/>
</dbReference>
<sequence>MPPSGRRLVSGSFLTRSAASSSSSSFYSASSSLSVDTFERPAASLPRTPSDSSPAPKSRRSSVASTSPGARRSPKPSPAVDRASETIVRRLLASGVSVHSTQAAKSLAAAAKTGEISLVRALVNAGVPVDAVHHDATALMAAARAGQLEVVQFLARHRADVEWRRPDGATALYLACKGGHADVVAYLLHRKASADVAVAFGKSALHVAVQGGHAEIVAELLRHWASTQRRDGAGKKAREYVAADCQEIAEMIDEFDCKTALLVATASGDLETVQNLIARGDDLETCGPEDETPLLVAARGGSTQVEIARALLAAGADRAAALKDGSSALHLAVRAAGARGGEAMVNLLLQEGIDPRSLDARGNTAHDYADDPYVVRALDRHDSKMKLLFAAEAGNLSLVIHHATHGAGIDTRGREDGVTPLLVAVQKGCIDIARFLLSKGADPNAASTVGGQAPLHVAAEQGNYDILETLLHYGADVNLSDTNGKLARDYAVDNQVVEMLDRRMNVTVATGRPEDENQNFAAENVCARLKLRVNSDQNKNAGSKSLPLLAGKKESMYEDEVLQNSVGLAELKLGMTTKLILTDKQIAKEHGTVSSASCTTDELASGITSKWSCSEPPPSYLSYMRVQPASMVNTNLLVAVKSNDLETAGRLLALDVDIEVRSEDNSFTPMCWAAHAGNLEMVQLLLVEGAQVNTRTPSGFSPLLLAASGGHATVVQQLLMKGADPEACIARSGFTALLVASFNGYIDVVQHLIRKRVNLEVQSADGSTALHLAVEKGHAAVVQLLLAGGSDPNALIQRDGSTALHKAVFTV</sequence>
<dbReference type="Proteomes" id="UP001165121">
    <property type="component" value="Unassembled WGS sequence"/>
</dbReference>
<dbReference type="Pfam" id="PF12796">
    <property type="entry name" value="Ank_2"/>
    <property type="match status" value="5"/>
</dbReference>
<feature type="repeat" description="ANK" evidence="3">
    <location>
        <begin position="416"/>
        <end position="448"/>
    </location>
</feature>
<dbReference type="AlphaFoldDB" id="A0A9W7D0P3"/>
<evidence type="ECO:0000256" key="4">
    <source>
        <dbReference type="SAM" id="MobiDB-lite"/>
    </source>
</evidence>
<keyword evidence="1" id="KW-0677">Repeat</keyword>
<dbReference type="InterPro" id="IPR002110">
    <property type="entry name" value="Ankyrin_rpt"/>
</dbReference>
<feature type="repeat" description="ANK" evidence="3">
    <location>
        <begin position="765"/>
        <end position="797"/>
    </location>
</feature>
<dbReference type="SMART" id="SM00248">
    <property type="entry name" value="ANK"/>
    <property type="match status" value="14"/>
</dbReference>
<feature type="repeat" description="ANK" evidence="3">
    <location>
        <begin position="134"/>
        <end position="166"/>
    </location>
</feature>
<dbReference type="SUPFAM" id="SSF48403">
    <property type="entry name" value="Ankyrin repeat"/>
    <property type="match status" value="2"/>
</dbReference>
<gene>
    <name evidence="5" type="ORF">Pfra01_002031400</name>
</gene>
<evidence type="ECO:0000256" key="2">
    <source>
        <dbReference type="ARBA" id="ARBA00023043"/>
    </source>
</evidence>
<feature type="repeat" description="ANK" evidence="3">
    <location>
        <begin position="450"/>
        <end position="482"/>
    </location>
</feature>
<dbReference type="PROSITE" id="PS50297">
    <property type="entry name" value="ANK_REP_REGION"/>
    <property type="match status" value="10"/>
</dbReference>
<feature type="compositionally biased region" description="Polar residues" evidence="4">
    <location>
        <begin position="47"/>
        <end position="68"/>
    </location>
</feature>
<feature type="repeat" description="ANK" evidence="3">
    <location>
        <begin position="289"/>
        <end position="317"/>
    </location>
</feature>
<feature type="repeat" description="ANK" evidence="3">
    <location>
        <begin position="167"/>
        <end position="199"/>
    </location>
</feature>
<feature type="repeat" description="ANK" evidence="3">
    <location>
        <begin position="324"/>
        <end position="360"/>
    </location>
</feature>
<dbReference type="InterPro" id="IPR036770">
    <property type="entry name" value="Ankyrin_rpt-contain_sf"/>
</dbReference>
<dbReference type="EMBL" id="BSXT01002771">
    <property type="protein sequence ID" value="GMF50752.1"/>
    <property type="molecule type" value="Genomic_DNA"/>
</dbReference>
<accession>A0A9W7D0P3</accession>
<organism evidence="5 6">
    <name type="scientific">Phytophthora fragariaefolia</name>
    <dbReference type="NCBI Taxonomy" id="1490495"/>
    <lineage>
        <taxon>Eukaryota</taxon>
        <taxon>Sar</taxon>
        <taxon>Stramenopiles</taxon>
        <taxon>Oomycota</taxon>
        <taxon>Peronosporomycetes</taxon>
        <taxon>Peronosporales</taxon>
        <taxon>Peronosporaceae</taxon>
        <taxon>Phytophthora</taxon>
    </lineage>
</organism>
<dbReference type="PROSITE" id="PS50088">
    <property type="entry name" value="ANK_REPEAT"/>
    <property type="match status" value="11"/>
</dbReference>
<feature type="repeat" description="ANK" evidence="3">
    <location>
        <begin position="698"/>
        <end position="724"/>
    </location>
</feature>
<reference evidence="5" key="1">
    <citation type="submission" date="2023-04" db="EMBL/GenBank/DDBJ databases">
        <title>Phytophthora fragariaefolia NBRC 109709.</title>
        <authorList>
            <person name="Ichikawa N."/>
            <person name="Sato H."/>
            <person name="Tonouchi N."/>
        </authorList>
    </citation>
    <scope>NUCLEOTIDE SEQUENCE</scope>
    <source>
        <strain evidence="5">NBRC 109709</strain>
    </source>
</reference>
<feature type="repeat" description="ANK" evidence="3">
    <location>
        <begin position="200"/>
        <end position="232"/>
    </location>
</feature>
<feature type="compositionally biased region" description="Low complexity" evidence="4">
    <location>
        <begin position="10"/>
        <end position="34"/>
    </location>
</feature>
<dbReference type="PANTHER" id="PTHR24198">
    <property type="entry name" value="ANKYRIN REPEAT AND PROTEIN KINASE DOMAIN-CONTAINING PROTEIN"/>
    <property type="match status" value="1"/>
</dbReference>
<keyword evidence="6" id="KW-1185">Reference proteome</keyword>
<name>A0A9W7D0P3_9STRA</name>
<evidence type="ECO:0000313" key="6">
    <source>
        <dbReference type="Proteomes" id="UP001165121"/>
    </source>
</evidence>
<dbReference type="OrthoDB" id="124190at2759"/>
<feature type="repeat" description="ANK" evidence="3">
    <location>
        <begin position="665"/>
        <end position="697"/>
    </location>
</feature>
<comment type="caution">
    <text evidence="5">The sequence shown here is derived from an EMBL/GenBank/DDBJ whole genome shotgun (WGS) entry which is preliminary data.</text>
</comment>
<dbReference type="PRINTS" id="PR01415">
    <property type="entry name" value="ANKYRIN"/>
</dbReference>
<evidence type="ECO:0000313" key="5">
    <source>
        <dbReference type="EMBL" id="GMF50752.1"/>
    </source>
</evidence>